<name>A0A9D2UEB4_9MICC</name>
<gene>
    <name evidence="1" type="ORF">H9908_02660</name>
</gene>
<dbReference type="InterPro" id="IPR029068">
    <property type="entry name" value="Glyas_Bleomycin-R_OHBP_Dase"/>
</dbReference>
<organism evidence="1 2">
    <name type="scientific">Candidatus Rothia avistercoris</name>
    <dbReference type="NCBI Taxonomy" id="2840479"/>
    <lineage>
        <taxon>Bacteria</taxon>
        <taxon>Bacillati</taxon>
        <taxon>Actinomycetota</taxon>
        <taxon>Actinomycetes</taxon>
        <taxon>Micrococcales</taxon>
        <taxon>Micrococcaceae</taxon>
        <taxon>Rothia</taxon>
    </lineage>
</organism>
<dbReference type="AlphaFoldDB" id="A0A9D2UEB4"/>
<evidence type="ECO:0000313" key="1">
    <source>
        <dbReference type="EMBL" id="HJD50763.1"/>
    </source>
</evidence>
<accession>A0A9D2UEB4</accession>
<reference evidence="1" key="2">
    <citation type="submission" date="2021-04" db="EMBL/GenBank/DDBJ databases">
        <authorList>
            <person name="Gilroy R."/>
        </authorList>
    </citation>
    <scope>NUCLEOTIDE SEQUENCE</scope>
    <source>
        <strain evidence="1">ChiHjej10B9-4811</strain>
    </source>
</reference>
<protein>
    <recommendedName>
        <fullName evidence="3">VOC family protein</fullName>
    </recommendedName>
</protein>
<proteinExistence type="predicted"/>
<evidence type="ECO:0008006" key="3">
    <source>
        <dbReference type="Google" id="ProtNLM"/>
    </source>
</evidence>
<dbReference type="EMBL" id="DWUS01000069">
    <property type="protein sequence ID" value="HJD50763.1"/>
    <property type="molecule type" value="Genomic_DNA"/>
</dbReference>
<sequence length="45" mass="5072">MEFYAEVFGSELRIATFKDFQAPWGATFGSLTDKFGIAWIFNFGG</sequence>
<dbReference type="Proteomes" id="UP000823908">
    <property type="component" value="Unassembled WGS sequence"/>
</dbReference>
<reference evidence="1" key="1">
    <citation type="journal article" date="2021" name="PeerJ">
        <title>Extensive microbial diversity within the chicken gut microbiome revealed by metagenomics and culture.</title>
        <authorList>
            <person name="Gilroy R."/>
            <person name="Ravi A."/>
            <person name="Getino M."/>
            <person name="Pursley I."/>
            <person name="Horton D.L."/>
            <person name="Alikhan N.F."/>
            <person name="Baker D."/>
            <person name="Gharbi K."/>
            <person name="Hall N."/>
            <person name="Watson M."/>
            <person name="Adriaenssens E.M."/>
            <person name="Foster-Nyarko E."/>
            <person name="Jarju S."/>
            <person name="Secka A."/>
            <person name="Antonio M."/>
            <person name="Oren A."/>
            <person name="Chaudhuri R.R."/>
            <person name="La Ragione R."/>
            <person name="Hildebrand F."/>
            <person name="Pallen M.J."/>
        </authorList>
    </citation>
    <scope>NUCLEOTIDE SEQUENCE</scope>
    <source>
        <strain evidence="1">ChiHjej10B9-4811</strain>
    </source>
</reference>
<evidence type="ECO:0000313" key="2">
    <source>
        <dbReference type="Proteomes" id="UP000823908"/>
    </source>
</evidence>
<comment type="caution">
    <text evidence="1">The sequence shown here is derived from an EMBL/GenBank/DDBJ whole genome shotgun (WGS) entry which is preliminary data.</text>
</comment>
<dbReference type="Gene3D" id="3.10.180.10">
    <property type="entry name" value="2,3-Dihydroxybiphenyl 1,2-Dioxygenase, domain 1"/>
    <property type="match status" value="1"/>
</dbReference>